<organism evidence="3 4">
    <name type="scientific">Ridgeia piscesae</name>
    <name type="common">Tubeworm</name>
    <dbReference type="NCBI Taxonomy" id="27915"/>
    <lineage>
        <taxon>Eukaryota</taxon>
        <taxon>Metazoa</taxon>
        <taxon>Spiralia</taxon>
        <taxon>Lophotrochozoa</taxon>
        <taxon>Annelida</taxon>
        <taxon>Polychaeta</taxon>
        <taxon>Sedentaria</taxon>
        <taxon>Canalipalpata</taxon>
        <taxon>Sabellida</taxon>
        <taxon>Siboglinidae</taxon>
        <taxon>Ridgeia</taxon>
    </lineage>
</organism>
<gene>
    <name evidence="3" type="ORF">NP493_1230g01018</name>
</gene>
<evidence type="ECO:0000256" key="1">
    <source>
        <dbReference type="SAM" id="MobiDB-lite"/>
    </source>
</evidence>
<keyword evidence="2" id="KW-1133">Transmembrane helix</keyword>
<feature type="compositionally biased region" description="Polar residues" evidence="1">
    <location>
        <begin position="1"/>
        <end position="10"/>
    </location>
</feature>
<comment type="caution">
    <text evidence="3">The sequence shown here is derived from an EMBL/GenBank/DDBJ whole genome shotgun (WGS) entry which is preliminary data.</text>
</comment>
<dbReference type="Proteomes" id="UP001209878">
    <property type="component" value="Unassembled WGS sequence"/>
</dbReference>
<evidence type="ECO:0000313" key="3">
    <source>
        <dbReference type="EMBL" id="KAK2168464.1"/>
    </source>
</evidence>
<dbReference type="AlphaFoldDB" id="A0AAD9KC27"/>
<feature type="transmembrane region" description="Helical" evidence="2">
    <location>
        <begin position="134"/>
        <end position="159"/>
    </location>
</feature>
<sequence length="167" mass="19324">MCQHRFQANSIRKMDADQNESSSMEIEEPSINNRVVKSASMPGRARKFSLSRRRTMAATYRKNTKLASLASFTKDDKFVISTVSSHSLWLPSGSRQSMTTQDPTILHFHQTRHHDDYASEPENRIKWKYYKDSWISLIDLFIITVCFVFISILLCFATFGPNDMFAK</sequence>
<protein>
    <submittedName>
        <fullName evidence="3">Uncharacterized protein</fullName>
    </submittedName>
</protein>
<keyword evidence="2" id="KW-0472">Membrane</keyword>
<keyword evidence="4" id="KW-1185">Reference proteome</keyword>
<evidence type="ECO:0000313" key="4">
    <source>
        <dbReference type="Proteomes" id="UP001209878"/>
    </source>
</evidence>
<proteinExistence type="predicted"/>
<feature type="region of interest" description="Disordered" evidence="1">
    <location>
        <begin position="1"/>
        <end position="27"/>
    </location>
</feature>
<reference evidence="3" key="1">
    <citation type="journal article" date="2023" name="Mol. Biol. Evol.">
        <title>Third-Generation Sequencing Reveals the Adaptive Role of the Epigenome in Three Deep-Sea Polychaetes.</title>
        <authorList>
            <person name="Perez M."/>
            <person name="Aroh O."/>
            <person name="Sun Y."/>
            <person name="Lan Y."/>
            <person name="Juniper S.K."/>
            <person name="Young C.R."/>
            <person name="Angers B."/>
            <person name="Qian P.Y."/>
        </authorList>
    </citation>
    <scope>NUCLEOTIDE SEQUENCE</scope>
    <source>
        <strain evidence="3">R07B-5</strain>
    </source>
</reference>
<accession>A0AAD9KC27</accession>
<evidence type="ECO:0000256" key="2">
    <source>
        <dbReference type="SAM" id="Phobius"/>
    </source>
</evidence>
<dbReference type="EMBL" id="JAODUO010001228">
    <property type="protein sequence ID" value="KAK2168464.1"/>
    <property type="molecule type" value="Genomic_DNA"/>
</dbReference>
<name>A0AAD9KC27_RIDPI</name>
<keyword evidence="2" id="KW-0812">Transmembrane</keyword>